<organism evidence="10 11">
    <name type="scientific">Leptotrombidium deliense</name>
    <dbReference type="NCBI Taxonomy" id="299467"/>
    <lineage>
        <taxon>Eukaryota</taxon>
        <taxon>Metazoa</taxon>
        <taxon>Ecdysozoa</taxon>
        <taxon>Arthropoda</taxon>
        <taxon>Chelicerata</taxon>
        <taxon>Arachnida</taxon>
        <taxon>Acari</taxon>
        <taxon>Acariformes</taxon>
        <taxon>Trombidiformes</taxon>
        <taxon>Prostigmata</taxon>
        <taxon>Anystina</taxon>
        <taxon>Parasitengona</taxon>
        <taxon>Trombiculoidea</taxon>
        <taxon>Trombiculidae</taxon>
        <taxon>Leptotrombidium</taxon>
    </lineage>
</organism>
<dbReference type="PANTHER" id="PTHR12705">
    <property type="entry name" value="ORIGIN RECOGNITION COMPLEX SUBUNIT 5"/>
    <property type="match status" value="1"/>
</dbReference>
<evidence type="ECO:0000256" key="2">
    <source>
        <dbReference type="ARBA" id="ARBA00006269"/>
    </source>
</evidence>
<feature type="domain" description="Orc1-like AAA ATPase" evidence="7">
    <location>
        <begin position="13"/>
        <end position="144"/>
    </location>
</feature>
<comment type="caution">
    <text evidence="10">The sequence shown here is derived from an EMBL/GenBank/DDBJ whole genome shotgun (WGS) entry which is preliminary data.</text>
</comment>
<evidence type="ECO:0000313" key="10">
    <source>
        <dbReference type="EMBL" id="RWS27436.1"/>
    </source>
</evidence>
<gene>
    <name evidence="10" type="ORF">B4U80_12871</name>
</gene>
<dbReference type="VEuPathDB" id="VectorBase:LDEU004604"/>
<dbReference type="PANTHER" id="PTHR12705:SF0">
    <property type="entry name" value="ORIGIN RECOGNITION COMPLEX SUBUNIT 5"/>
    <property type="match status" value="1"/>
</dbReference>
<comment type="similarity">
    <text evidence="2">Belongs to the ORC5 family.</text>
</comment>
<evidence type="ECO:0000259" key="9">
    <source>
        <dbReference type="Pfam" id="PF21639"/>
    </source>
</evidence>
<sequence length="437" mass="50166">MEAKSVSDANLLFPCRNTEISKLVSIFSLTQWPLVYVSGARGTGKTSIVRHLLSSLKLDHAYIDCFQTYSNKLLFHSLLYAIKKLDKKCKLDADLLDFCRCSNSHEFVLKLEEVVKEKKKFILVFDNAENLLSVDVNLVSVLSNINGLLRDTCPILCLFISSLSFHDFHRNDASIGSPLIVEFGAYSKEQLYHLLKRKVPSGFSQQFYDNYITLTLSVLFQVTNNLTDLEYICESNFSKYVEPIEKCGVNVNDSMKLWRNFESHLRSSVDQCAIKTLNSCPKSHELPFTGKYLLIAAFLASNNAPRTDRRFFLKHQGKIKNIKRRSVFSKSQKVITSPKLFTFERWFHIYKALLELNYDEECDDVYIKEPTVLLFAQIETLITLKLVLRVTSTSCGSMLSSINKYRISDCITNDFMVEVAKTLQFDLIAHMEQFTVK</sequence>
<evidence type="ECO:0000256" key="5">
    <source>
        <dbReference type="ARBA" id="ARBA00022840"/>
    </source>
</evidence>
<keyword evidence="3" id="KW-0235">DNA replication</keyword>
<dbReference type="GO" id="GO:0006270">
    <property type="term" value="P:DNA replication initiation"/>
    <property type="evidence" value="ECO:0007669"/>
    <property type="project" value="TreeGrafter"/>
</dbReference>
<dbReference type="InterPro" id="IPR047088">
    <property type="entry name" value="ORC5_C"/>
</dbReference>
<evidence type="ECO:0000259" key="8">
    <source>
        <dbReference type="Pfam" id="PF14630"/>
    </source>
</evidence>
<dbReference type="GO" id="GO:0003688">
    <property type="term" value="F:DNA replication origin binding"/>
    <property type="evidence" value="ECO:0007669"/>
    <property type="project" value="TreeGrafter"/>
</dbReference>
<feature type="domain" description="ORC5 lid" evidence="9">
    <location>
        <begin position="208"/>
        <end position="261"/>
    </location>
</feature>
<dbReference type="InterPro" id="IPR027417">
    <property type="entry name" value="P-loop_NTPase"/>
</dbReference>
<evidence type="ECO:0000313" key="11">
    <source>
        <dbReference type="Proteomes" id="UP000288716"/>
    </source>
</evidence>
<keyword evidence="6" id="KW-0539">Nucleus</keyword>
<dbReference type="SUPFAM" id="SSF52540">
    <property type="entry name" value="P-loop containing nucleoside triphosphate hydrolases"/>
    <property type="match status" value="1"/>
</dbReference>
<evidence type="ECO:0000259" key="7">
    <source>
        <dbReference type="Pfam" id="PF13191"/>
    </source>
</evidence>
<dbReference type="OrthoDB" id="365981at2759"/>
<dbReference type="Pfam" id="PF21639">
    <property type="entry name" value="ORC5_lid"/>
    <property type="match status" value="1"/>
</dbReference>
<evidence type="ECO:0000256" key="1">
    <source>
        <dbReference type="ARBA" id="ARBA00004123"/>
    </source>
</evidence>
<dbReference type="STRING" id="299467.A0A443SIT2"/>
<dbReference type="Proteomes" id="UP000288716">
    <property type="component" value="Unassembled WGS sequence"/>
</dbReference>
<dbReference type="Gene3D" id="3.40.50.300">
    <property type="entry name" value="P-loop containing nucleotide triphosphate hydrolases"/>
    <property type="match status" value="1"/>
</dbReference>
<dbReference type="InterPro" id="IPR048866">
    <property type="entry name" value="ORC5_lid"/>
</dbReference>
<keyword evidence="11" id="KW-1185">Reference proteome</keyword>
<evidence type="ECO:0000256" key="6">
    <source>
        <dbReference type="ARBA" id="ARBA00023242"/>
    </source>
</evidence>
<proteinExistence type="inferred from homology"/>
<dbReference type="InterPro" id="IPR020796">
    <property type="entry name" value="ORC5"/>
</dbReference>
<dbReference type="GO" id="GO:0005664">
    <property type="term" value="C:nuclear origin of replication recognition complex"/>
    <property type="evidence" value="ECO:0007669"/>
    <property type="project" value="TreeGrafter"/>
</dbReference>
<dbReference type="Pfam" id="PF13191">
    <property type="entry name" value="AAA_16"/>
    <property type="match status" value="1"/>
</dbReference>
<reference evidence="10 11" key="1">
    <citation type="journal article" date="2018" name="Gigascience">
        <title>Genomes of trombidid mites reveal novel predicted allergens and laterally-transferred genes associated with secondary metabolism.</title>
        <authorList>
            <person name="Dong X."/>
            <person name="Chaisiri K."/>
            <person name="Xia D."/>
            <person name="Armstrong S.D."/>
            <person name="Fang Y."/>
            <person name="Donnelly M.J."/>
            <person name="Kadowaki T."/>
            <person name="McGarry J.W."/>
            <person name="Darby A.C."/>
            <person name="Makepeace B.L."/>
        </authorList>
    </citation>
    <scope>NUCLEOTIDE SEQUENCE [LARGE SCALE GENOMIC DNA]</scope>
    <source>
        <strain evidence="10">UoL-UT</strain>
    </source>
</reference>
<protein>
    <submittedName>
        <fullName evidence="10">Uncharacterized protein</fullName>
    </submittedName>
</protein>
<feature type="domain" description="Origin recognition complex subunit 5 C-terminal" evidence="8">
    <location>
        <begin position="286"/>
        <end position="429"/>
    </location>
</feature>
<evidence type="ECO:0000256" key="4">
    <source>
        <dbReference type="ARBA" id="ARBA00022741"/>
    </source>
</evidence>
<dbReference type="Pfam" id="PF14630">
    <property type="entry name" value="ORC5_C"/>
    <property type="match status" value="1"/>
</dbReference>
<accession>A0A443SIT2</accession>
<comment type="subcellular location">
    <subcellularLocation>
        <location evidence="1">Nucleus</location>
    </subcellularLocation>
</comment>
<dbReference type="AlphaFoldDB" id="A0A443SIT2"/>
<keyword evidence="4" id="KW-0547">Nucleotide-binding</keyword>
<evidence type="ECO:0000256" key="3">
    <source>
        <dbReference type="ARBA" id="ARBA00022705"/>
    </source>
</evidence>
<keyword evidence="5" id="KW-0067">ATP-binding</keyword>
<name>A0A443SIT2_9ACAR</name>
<dbReference type="EMBL" id="NCKV01002015">
    <property type="protein sequence ID" value="RWS27436.1"/>
    <property type="molecule type" value="Genomic_DNA"/>
</dbReference>
<dbReference type="InterPro" id="IPR041664">
    <property type="entry name" value="AAA_16"/>
</dbReference>